<dbReference type="PANTHER" id="PTHR43836">
    <property type="entry name" value="CATECHOL O-METHYLTRANSFERASE 1-RELATED"/>
    <property type="match status" value="1"/>
</dbReference>
<dbReference type="GO" id="GO:0016206">
    <property type="term" value="F:catechol O-methyltransferase activity"/>
    <property type="evidence" value="ECO:0007669"/>
    <property type="project" value="UniProtKB-EC"/>
</dbReference>
<keyword evidence="4" id="KW-0949">S-adenosyl-L-methionine</keyword>
<sequence>MGRRVQVGLGVFLSVAATASSAKAGVATAPRPKTKGAAAKGASKPWPQALADLDQARHGRDPPAPKIMKAAVIACKEGKQWDRAAKLLREGSNLRYRMGQEAWEAGIYSAAQADMWRAAYNLIEDMDLREDLTPSKDAFQVALKALDKHGQTARAAHLLAAMREYGHTPDLKGLSTPITALDKAGTWDEALDKLEEDHGPPIPLRPLARPIGPPLETMEIKPGNPYAKEIRLLQHVFREACRGEPVTVCAAIEQFGEGVLGGRGQWLKVAGGAKSGCLRAVMQGAPPGGQILEVGAYCGFSSSQMTMAVPGVQISTLEVDPVHVVIARSVINFGGLTKWIDVWTGHSKDILPRLRMRYGNCQNLKYSAAFFDQKGSRYDEDLTALERLQLLKPGAVLVADNVLKPGAPIFLWHLFCQDNYEAQVVTMQEFAMEISEDWMTVSVQKEQAALDTLDDVADYKKQLAEDLEAMALRGEEDVWPEGKDRFEKYELHDDVPEELKVLSKEADRMRDKAIGKGSVPFQEWAKFANDVKRRVAPFGIEVTAQSY</sequence>
<feature type="region of interest" description="Disordered" evidence="7">
    <location>
        <begin position="23"/>
        <end position="47"/>
    </location>
</feature>
<dbReference type="Gene3D" id="1.25.40.10">
    <property type="entry name" value="Tetratricopeptide repeat domain"/>
    <property type="match status" value="1"/>
</dbReference>
<dbReference type="InterPro" id="IPR011990">
    <property type="entry name" value="TPR-like_helical_dom_sf"/>
</dbReference>
<dbReference type="GO" id="GO:0006584">
    <property type="term" value="P:catecholamine metabolic process"/>
    <property type="evidence" value="ECO:0007669"/>
    <property type="project" value="UniProtKB-KW"/>
</dbReference>
<dbReference type="InterPro" id="IPR029063">
    <property type="entry name" value="SAM-dependent_MTases_sf"/>
</dbReference>
<evidence type="ECO:0000256" key="1">
    <source>
        <dbReference type="ARBA" id="ARBA00012880"/>
    </source>
</evidence>
<feature type="chain" id="PRO_5030160516" description="catechol O-methyltransferase" evidence="8">
    <location>
        <begin position="22"/>
        <end position="547"/>
    </location>
</feature>
<dbReference type="InterPro" id="IPR002935">
    <property type="entry name" value="SAM_O-MeTrfase"/>
</dbReference>
<gene>
    <name evidence="9" type="ORF">BRAN1462_LOCUS16047</name>
</gene>
<dbReference type="EC" id="2.1.1.6" evidence="1"/>
<protein>
    <recommendedName>
        <fullName evidence="1">catechol O-methyltransferase</fullName>
        <ecNumber evidence="1">2.1.1.6</ecNumber>
    </recommendedName>
</protein>
<evidence type="ECO:0000313" key="9">
    <source>
        <dbReference type="EMBL" id="CAD9541821.1"/>
    </source>
</evidence>
<proteinExistence type="inferred from homology"/>
<keyword evidence="8" id="KW-0732">Signal</keyword>
<dbReference type="Pfam" id="PF01596">
    <property type="entry name" value="Methyltransf_3"/>
    <property type="match status" value="1"/>
</dbReference>
<accession>A0A6U6KN77</accession>
<reference evidence="9" key="1">
    <citation type="submission" date="2021-01" db="EMBL/GenBank/DDBJ databases">
        <authorList>
            <person name="Corre E."/>
            <person name="Pelletier E."/>
            <person name="Niang G."/>
            <person name="Scheremetjew M."/>
            <person name="Finn R."/>
            <person name="Kale V."/>
            <person name="Holt S."/>
            <person name="Cochrane G."/>
            <person name="Meng A."/>
            <person name="Brown T."/>
            <person name="Cohen L."/>
        </authorList>
    </citation>
    <scope>NUCLEOTIDE SEQUENCE</scope>
    <source>
        <strain evidence="9">RCC3387</strain>
    </source>
</reference>
<feature type="signal peptide" evidence="8">
    <location>
        <begin position="1"/>
        <end position="21"/>
    </location>
</feature>
<keyword evidence="3" id="KW-0808">Transferase</keyword>
<keyword evidence="2" id="KW-0489">Methyltransferase</keyword>
<dbReference type="SUPFAM" id="SSF53335">
    <property type="entry name" value="S-adenosyl-L-methionine-dependent methyltransferases"/>
    <property type="match status" value="1"/>
</dbReference>
<dbReference type="AlphaFoldDB" id="A0A6U6KN77"/>
<dbReference type="PANTHER" id="PTHR43836:SF2">
    <property type="entry name" value="CATECHOL O-METHYLTRANSFERASE 1-RELATED"/>
    <property type="match status" value="1"/>
</dbReference>
<dbReference type="Gene3D" id="3.40.50.150">
    <property type="entry name" value="Vaccinia Virus protein VP39"/>
    <property type="match status" value="1"/>
</dbReference>
<evidence type="ECO:0000256" key="2">
    <source>
        <dbReference type="ARBA" id="ARBA00022603"/>
    </source>
</evidence>
<name>A0A6U6KN77_9DINO</name>
<evidence type="ECO:0000256" key="7">
    <source>
        <dbReference type="SAM" id="MobiDB-lite"/>
    </source>
</evidence>
<evidence type="ECO:0000256" key="5">
    <source>
        <dbReference type="ARBA" id="ARBA00022939"/>
    </source>
</evidence>
<comment type="similarity">
    <text evidence="6">Belongs to the class I-like SAM-binding methyltransferase superfamily. Cation-dependent O-methyltransferase family.</text>
</comment>
<dbReference type="PROSITE" id="PS51682">
    <property type="entry name" value="SAM_OMT_I"/>
    <property type="match status" value="1"/>
</dbReference>
<organism evidence="9">
    <name type="scientific">Zooxanthella nutricula</name>
    <dbReference type="NCBI Taxonomy" id="1333877"/>
    <lineage>
        <taxon>Eukaryota</taxon>
        <taxon>Sar</taxon>
        <taxon>Alveolata</taxon>
        <taxon>Dinophyceae</taxon>
        <taxon>Peridiniales</taxon>
        <taxon>Peridiniales incertae sedis</taxon>
        <taxon>Zooxanthella</taxon>
    </lineage>
</organism>
<dbReference type="GO" id="GO:0032259">
    <property type="term" value="P:methylation"/>
    <property type="evidence" value="ECO:0007669"/>
    <property type="project" value="UniProtKB-KW"/>
</dbReference>
<keyword evidence="5" id="KW-0128">Catecholamine metabolism</keyword>
<evidence type="ECO:0000256" key="3">
    <source>
        <dbReference type="ARBA" id="ARBA00022679"/>
    </source>
</evidence>
<evidence type="ECO:0000256" key="6">
    <source>
        <dbReference type="ARBA" id="ARBA00023453"/>
    </source>
</evidence>
<dbReference type="EMBL" id="HBGW01025307">
    <property type="protein sequence ID" value="CAD9541821.1"/>
    <property type="molecule type" value="Transcribed_RNA"/>
</dbReference>
<evidence type="ECO:0000256" key="4">
    <source>
        <dbReference type="ARBA" id="ARBA00022691"/>
    </source>
</evidence>
<evidence type="ECO:0000256" key="8">
    <source>
        <dbReference type="SAM" id="SignalP"/>
    </source>
</evidence>